<sequence>MTHEDVKEALEDIEGRREWSNEILMKVKRYIIVNIDEFIEFFDGE</sequence>
<proteinExistence type="predicted"/>
<protein>
    <submittedName>
        <fullName evidence="1">Uncharacterized protein</fullName>
    </submittedName>
</protein>
<organism evidence="1">
    <name type="scientific">marine sediment metagenome</name>
    <dbReference type="NCBI Taxonomy" id="412755"/>
    <lineage>
        <taxon>unclassified sequences</taxon>
        <taxon>metagenomes</taxon>
        <taxon>ecological metagenomes</taxon>
    </lineage>
</organism>
<evidence type="ECO:0000313" key="1">
    <source>
        <dbReference type="EMBL" id="KKK67422.1"/>
    </source>
</evidence>
<name>A0A0F8XE13_9ZZZZ</name>
<reference evidence="1" key="1">
    <citation type="journal article" date="2015" name="Nature">
        <title>Complex archaea that bridge the gap between prokaryotes and eukaryotes.</title>
        <authorList>
            <person name="Spang A."/>
            <person name="Saw J.H."/>
            <person name="Jorgensen S.L."/>
            <person name="Zaremba-Niedzwiedzka K."/>
            <person name="Martijn J."/>
            <person name="Lind A.E."/>
            <person name="van Eijk R."/>
            <person name="Schleper C."/>
            <person name="Guy L."/>
            <person name="Ettema T.J."/>
        </authorList>
    </citation>
    <scope>NUCLEOTIDE SEQUENCE</scope>
</reference>
<comment type="caution">
    <text evidence="1">The sequence shown here is derived from an EMBL/GenBank/DDBJ whole genome shotgun (WGS) entry which is preliminary data.</text>
</comment>
<gene>
    <name evidence="1" type="ORF">LCGC14_2954220</name>
</gene>
<dbReference type="AlphaFoldDB" id="A0A0F8XE13"/>
<dbReference type="EMBL" id="LAZR01059622">
    <property type="protein sequence ID" value="KKK67422.1"/>
    <property type="molecule type" value="Genomic_DNA"/>
</dbReference>
<accession>A0A0F8XE13</accession>